<name>A0A7S2S8E9_9STRA</name>
<accession>A0A7S2S8E9</accession>
<gene>
    <name evidence="1" type="ORF">RMAR1173_LOCUS12206</name>
</gene>
<protein>
    <submittedName>
        <fullName evidence="1">Uncharacterized protein</fullName>
    </submittedName>
</protein>
<dbReference type="EMBL" id="HBHJ01018466">
    <property type="protein sequence ID" value="CAD9692683.1"/>
    <property type="molecule type" value="Transcribed_RNA"/>
</dbReference>
<proteinExistence type="predicted"/>
<dbReference type="AlphaFoldDB" id="A0A7S2S8E9"/>
<organism evidence="1">
    <name type="scientific">Rhizochromulina marina</name>
    <dbReference type="NCBI Taxonomy" id="1034831"/>
    <lineage>
        <taxon>Eukaryota</taxon>
        <taxon>Sar</taxon>
        <taxon>Stramenopiles</taxon>
        <taxon>Ochrophyta</taxon>
        <taxon>Dictyochophyceae</taxon>
        <taxon>Rhizochromulinales</taxon>
        <taxon>Rhizochromulina</taxon>
    </lineage>
</organism>
<reference evidence="1" key="1">
    <citation type="submission" date="2021-01" db="EMBL/GenBank/DDBJ databases">
        <authorList>
            <person name="Corre E."/>
            <person name="Pelletier E."/>
            <person name="Niang G."/>
            <person name="Scheremetjew M."/>
            <person name="Finn R."/>
            <person name="Kale V."/>
            <person name="Holt S."/>
            <person name="Cochrane G."/>
            <person name="Meng A."/>
            <person name="Brown T."/>
            <person name="Cohen L."/>
        </authorList>
    </citation>
    <scope>NUCLEOTIDE SEQUENCE</scope>
    <source>
        <strain evidence="1">CCMP1243</strain>
    </source>
</reference>
<evidence type="ECO:0000313" key="1">
    <source>
        <dbReference type="EMBL" id="CAD9692683.1"/>
    </source>
</evidence>
<sequence>MSPAAIPQLTALDQDLAALSPESRLLPGVVLGTATSELPALEGEGGNLLEDLSSLFSLEYEEETGAIADPSDSDWLLDESTGLVVLTKTDEEFISLFGGAGALSPTSVAAQGMMPHEDHEPRSLLPAVPAIPAPGPGAEAHATLPQSWLNMIQSEVGGDEDAEDLDEMADGQMSRLRWRAFPDMFTLAVVVFFKLYVRKGRRPTAPEIVAQNPKRWEKFGVSSKVDMDKIRRQLAEVAKREPKWLPQELEGIGPLLKFGLDHNNRLRVSRRDGVMSPSDRCWWPATHPLLDAVICQHSRR</sequence>